<dbReference type="Proteomes" id="UP001558613">
    <property type="component" value="Unassembled WGS sequence"/>
</dbReference>
<evidence type="ECO:0000256" key="1">
    <source>
        <dbReference type="SAM" id="SignalP"/>
    </source>
</evidence>
<protein>
    <recommendedName>
        <fullName evidence="4">Secreted protein</fullName>
    </recommendedName>
</protein>
<proteinExistence type="predicted"/>
<comment type="caution">
    <text evidence="2">The sequence shown here is derived from an EMBL/GenBank/DDBJ whole genome shotgun (WGS) entry which is preliminary data.</text>
</comment>
<name>A0ABR3LV39_9TELE</name>
<evidence type="ECO:0008006" key="4">
    <source>
        <dbReference type="Google" id="ProtNLM"/>
    </source>
</evidence>
<sequence>MWNASWWQAAAFPTSALRPLWRSLTQCMKDPNKAALSLLSGPASTRSCRDRPQPALFFCGHDSAVKKQSRNKLLKPPLSFPALAMCCIVLEKPGAEISALDFHQKGC</sequence>
<feature type="chain" id="PRO_5046932740" description="Secreted protein" evidence="1">
    <location>
        <begin position="17"/>
        <end position="107"/>
    </location>
</feature>
<feature type="signal peptide" evidence="1">
    <location>
        <begin position="1"/>
        <end position="16"/>
    </location>
</feature>
<accession>A0ABR3LV39</accession>
<evidence type="ECO:0000313" key="3">
    <source>
        <dbReference type="Proteomes" id="UP001558613"/>
    </source>
</evidence>
<keyword evidence="3" id="KW-1185">Reference proteome</keyword>
<keyword evidence="1" id="KW-0732">Signal</keyword>
<reference evidence="2 3" key="1">
    <citation type="submission" date="2023-09" db="EMBL/GenBank/DDBJ databases">
        <authorList>
            <person name="Wang M."/>
        </authorList>
    </citation>
    <scope>NUCLEOTIDE SEQUENCE [LARGE SCALE GENOMIC DNA]</scope>
    <source>
        <strain evidence="2">GT-2023</strain>
        <tissue evidence="2">Liver</tissue>
    </source>
</reference>
<gene>
    <name evidence="2" type="ORF">QQF64_012317</name>
</gene>
<organism evidence="2 3">
    <name type="scientific">Cirrhinus molitorella</name>
    <name type="common">mud carp</name>
    <dbReference type="NCBI Taxonomy" id="172907"/>
    <lineage>
        <taxon>Eukaryota</taxon>
        <taxon>Metazoa</taxon>
        <taxon>Chordata</taxon>
        <taxon>Craniata</taxon>
        <taxon>Vertebrata</taxon>
        <taxon>Euteleostomi</taxon>
        <taxon>Actinopterygii</taxon>
        <taxon>Neopterygii</taxon>
        <taxon>Teleostei</taxon>
        <taxon>Ostariophysi</taxon>
        <taxon>Cypriniformes</taxon>
        <taxon>Cyprinidae</taxon>
        <taxon>Labeoninae</taxon>
        <taxon>Labeonini</taxon>
        <taxon>Cirrhinus</taxon>
    </lineage>
</organism>
<evidence type="ECO:0000313" key="2">
    <source>
        <dbReference type="EMBL" id="KAL1256772.1"/>
    </source>
</evidence>
<dbReference type="EMBL" id="JAYMGO010000018">
    <property type="protein sequence ID" value="KAL1256772.1"/>
    <property type="molecule type" value="Genomic_DNA"/>
</dbReference>